<proteinExistence type="predicted"/>
<name>A0A382CLN9_9ZZZZ</name>
<accession>A0A382CLN9</accession>
<sequence length="228" mass="26279">MNLFEMVIKSTKVLLKPKNLLSTYNQTKIRYHIVTEPSYKEMQFEGNDSVIRHGVVTAQTPKVVTPDFLYRTSGFGDDAKEYIKELTKMMGKSEPALLYTYKNESTDMEIVAGNPMEVSERIKKRLVNNNSNHTVIRGVNALWDVSLLKFIFDYTRESSTNNFDDLSKSGLLEDQNGVPVAVRKRIQGLINEAKKGNVRAKDLHKELDEWGLFKEYEDEFLSLFRKLI</sequence>
<dbReference type="AlphaFoldDB" id="A0A382CLN9"/>
<organism evidence="1">
    <name type="scientific">marine metagenome</name>
    <dbReference type="NCBI Taxonomy" id="408172"/>
    <lineage>
        <taxon>unclassified sequences</taxon>
        <taxon>metagenomes</taxon>
        <taxon>ecological metagenomes</taxon>
    </lineage>
</organism>
<dbReference type="EMBL" id="UINC01035125">
    <property type="protein sequence ID" value="SVB27036.1"/>
    <property type="molecule type" value="Genomic_DNA"/>
</dbReference>
<reference evidence="1" key="1">
    <citation type="submission" date="2018-05" db="EMBL/GenBank/DDBJ databases">
        <authorList>
            <person name="Lanie J.A."/>
            <person name="Ng W.-L."/>
            <person name="Kazmierczak K.M."/>
            <person name="Andrzejewski T.M."/>
            <person name="Davidsen T.M."/>
            <person name="Wayne K.J."/>
            <person name="Tettelin H."/>
            <person name="Glass J.I."/>
            <person name="Rusch D."/>
            <person name="Podicherti R."/>
            <person name="Tsui H.-C.T."/>
            <person name="Winkler M.E."/>
        </authorList>
    </citation>
    <scope>NUCLEOTIDE SEQUENCE</scope>
</reference>
<gene>
    <name evidence="1" type="ORF">METZ01_LOCUS179890</name>
</gene>
<protein>
    <submittedName>
        <fullName evidence="1">Uncharacterized protein</fullName>
    </submittedName>
</protein>
<evidence type="ECO:0000313" key="1">
    <source>
        <dbReference type="EMBL" id="SVB27036.1"/>
    </source>
</evidence>